<dbReference type="Gene3D" id="3.40.50.620">
    <property type="entry name" value="HUPs"/>
    <property type="match status" value="1"/>
</dbReference>
<dbReference type="PANTHER" id="PTHR46268">
    <property type="entry name" value="STRESS RESPONSE PROTEIN NHAX"/>
    <property type="match status" value="1"/>
</dbReference>
<sequence length="149" mass="17307">MPGKILVCLDGEPHTREAIFWAIRLARSLETTLVGLHVLDPYLKKFYNELYSQGRREYLEYIDSCLEKIANQTFCEFSNLCCQENITFEVKARVGDPLCEILAEIKDSDYSLVVLGQRKLSRWDRIRSRKLPEYVVKHSNVPILIVKPS</sequence>
<protein>
    <submittedName>
        <fullName evidence="2">Universal stress protein</fullName>
    </submittedName>
</protein>
<dbReference type="InterPro" id="IPR014729">
    <property type="entry name" value="Rossmann-like_a/b/a_fold"/>
</dbReference>
<accession>A0A6G7PTY6</accession>
<dbReference type="Pfam" id="PF00582">
    <property type="entry name" value="Usp"/>
    <property type="match status" value="1"/>
</dbReference>
<comment type="similarity">
    <text evidence="1">Belongs to the universal stress protein A family.</text>
</comment>
<organism evidence="2 3">
    <name type="scientific">Thermosulfuriphilus ammonigenes</name>
    <dbReference type="NCBI Taxonomy" id="1936021"/>
    <lineage>
        <taxon>Bacteria</taxon>
        <taxon>Pseudomonadati</taxon>
        <taxon>Thermodesulfobacteriota</taxon>
        <taxon>Thermodesulfobacteria</taxon>
        <taxon>Thermodesulfobacteriales</taxon>
        <taxon>Thermodesulfobacteriaceae</taxon>
        <taxon>Thermosulfuriphilus</taxon>
    </lineage>
</organism>
<dbReference type="InterPro" id="IPR006016">
    <property type="entry name" value="UspA"/>
</dbReference>
<reference evidence="2 3" key="1">
    <citation type="submission" date="2020-02" db="EMBL/GenBank/DDBJ databases">
        <title>Genome analysis of Thermosulfuriphilus ammonigenes ST65T, an anaerobic thermophilic chemolithoautotrophic bacterium isolated from a deep-sea hydrothermal vent.</title>
        <authorList>
            <person name="Slobodkina G."/>
            <person name="Allioux M."/>
            <person name="Merkel A."/>
            <person name="Alain K."/>
            <person name="Jebbar M."/>
            <person name="Slobodkin A."/>
        </authorList>
    </citation>
    <scope>NUCLEOTIDE SEQUENCE [LARGE SCALE GENOMIC DNA]</scope>
    <source>
        <strain evidence="2 3">ST65</strain>
    </source>
</reference>
<evidence type="ECO:0000313" key="3">
    <source>
        <dbReference type="Proteomes" id="UP000502179"/>
    </source>
</evidence>
<evidence type="ECO:0000313" key="2">
    <source>
        <dbReference type="EMBL" id="QIJ71145.1"/>
    </source>
</evidence>
<dbReference type="SUPFAM" id="SSF52402">
    <property type="entry name" value="Adenine nucleotide alpha hydrolases-like"/>
    <property type="match status" value="1"/>
</dbReference>
<name>A0A6G7PTY6_9BACT</name>
<proteinExistence type="inferred from homology"/>
<dbReference type="Proteomes" id="UP000502179">
    <property type="component" value="Chromosome"/>
</dbReference>
<keyword evidence="3" id="KW-1185">Reference proteome</keyword>
<dbReference type="AlphaFoldDB" id="A0A6G7PTY6"/>
<dbReference type="PANTHER" id="PTHR46268:SF6">
    <property type="entry name" value="UNIVERSAL STRESS PROTEIN UP12"/>
    <property type="match status" value="1"/>
</dbReference>
<dbReference type="InterPro" id="IPR006015">
    <property type="entry name" value="Universal_stress_UspA"/>
</dbReference>
<dbReference type="PRINTS" id="PR01438">
    <property type="entry name" value="UNVRSLSTRESS"/>
</dbReference>
<gene>
    <name evidence="2" type="ORF">G4V39_02140</name>
</gene>
<dbReference type="RefSeq" id="WP_166031367.1">
    <property type="nucleotide sequence ID" value="NZ_CP048877.1"/>
</dbReference>
<dbReference type="CDD" id="cd00293">
    <property type="entry name" value="USP-like"/>
    <property type="match status" value="1"/>
</dbReference>
<evidence type="ECO:0000256" key="1">
    <source>
        <dbReference type="ARBA" id="ARBA00008791"/>
    </source>
</evidence>
<dbReference type="KEGG" id="tav:G4V39_02140"/>
<dbReference type="EMBL" id="CP048877">
    <property type="protein sequence ID" value="QIJ71145.1"/>
    <property type="molecule type" value="Genomic_DNA"/>
</dbReference>